<dbReference type="InterPro" id="IPR036259">
    <property type="entry name" value="MFS_trans_sf"/>
</dbReference>
<feature type="transmembrane region" description="Helical" evidence="6">
    <location>
        <begin position="261"/>
        <end position="284"/>
    </location>
</feature>
<dbReference type="Proteomes" id="UP001178507">
    <property type="component" value="Unassembled WGS sequence"/>
</dbReference>
<feature type="transmembrane region" description="Helical" evidence="6">
    <location>
        <begin position="424"/>
        <end position="445"/>
    </location>
</feature>
<accession>A0AA36JQH8</accession>
<dbReference type="SUPFAM" id="SSF103473">
    <property type="entry name" value="MFS general substrate transporter"/>
    <property type="match status" value="1"/>
</dbReference>
<keyword evidence="3 6" id="KW-0812">Transmembrane</keyword>
<evidence type="ECO:0000256" key="6">
    <source>
        <dbReference type="SAM" id="Phobius"/>
    </source>
</evidence>
<dbReference type="PANTHER" id="PTHR23502">
    <property type="entry name" value="MAJOR FACILITATOR SUPERFAMILY"/>
    <property type="match status" value="1"/>
</dbReference>
<feature type="transmembrane region" description="Helical" evidence="6">
    <location>
        <begin position="508"/>
        <end position="527"/>
    </location>
</feature>
<comment type="subcellular location">
    <subcellularLocation>
        <location evidence="1">Membrane</location>
        <topology evidence="1">Multi-pass membrane protein</topology>
    </subcellularLocation>
</comment>
<feature type="transmembrane region" description="Helical" evidence="6">
    <location>
        <begin position="174"/>
        <end position="192"/>
    </location>
</feature>
<keyword evidence="4 6" id="KW-1133">Transmembrane helix</keyword>
<evidence type="ECO:0000256" key="2">
    <source>
        <dbReference type="ARBA" id="ARBA00022448"/>
    </source>
</evidence>
<dbReference type="GO" id="GO:0022857">
    <property type="term" value="F:transmembrane transporter activity"/>
    <property type="evidence" value="ECO:0007669"/>
    <property type="project" value="InterPro"/>
</dbReference>
<organism evidence="8 9">
    <name type="scientific">Effrenium voratum</name>
    <dbReference type="NCBI Taxonomy" id="2562239"/>
    <lineage>
        <taxon>Eukaryota</taxon>
        <taxon>Sar</taxon>
        <taxon>Alveolata</taxon>
        <taxon>Dinophyceae</taxon>
        <taxon>Suessiales</taxon>
        <taxon>Symbiodiniaceae</taxon>
        <taxon>Effrenium</taxon>
    </lineage>
</organism>
<dbReference type="PROSITE" id="PS00216">
    <property type="entry name" value="SUGAR_TRANSPORT_1"/>
    <property type="match status" value="1"/>
</dbReference>
<dbReference type="GO" id="GO:0005886">
    <property type="term" value="C:plasma membrane"/>
    <property type="evidence" value="ECO:0007669"/>
    <property type="project" value="TreeGrafter"/>
</dbReference>
<feature type="transmembrane region" description="Helical" evidence="6">
    <location>
        <begin position="95"/>
        <end position="115"/>
    </location>
</feature>
<dbReference type="EMBL" id="CAUJNA010003760">
    <property type="protein sequence ID" value="CAJ1409273.1"/>
    <property type="molecule type" value="Genomic_DNA"/>
</dbReference>
<feature type="signal peptide" evidence="7">
    <location>
        <begin position="1"/>
        <end position="19"/>
    </location>
</feature>
<feature type="transmembrane region" description="Helical" evidence="6">
    <location>
        <begin position="291"/>
        <end position="309"/>
    </location>
</feature>
<proteinExistence type="predicted"/>
<keyword evidence="2" id="KW-0813">Transport</keyword>
<evidence type="ECO:0000313" key="8">
    <source>
        <dbReference type="EMBL" id="CAJ1409273.1"/>
    </source>
</evidence>
<comment type="caution">
    <text evidence="8">The sequence shown here is derived from an EMBL/GenBank/DDBJ whole genome shotgun (WGS) entry which is preliminary data.</text>
</comment>
<name>A0AA36JQH8_9DINO</name>
<gene>
    <name evidence="8" type="ORF">EVOR1521_LOCUS30424</name>
</gene>
<feature type="transmembrane region" description="Helical" evidence="6">
    <location>
        <begin position="135"/>
        <end position="154"/>
    </location>
</feature>
<feature type="chain" id="PRO_5041282754" description="Major facilitator superfamily (MFS) profile domain-containing protein" evidence="7">
    <location>
        <begin position="20"/>
        <end position="539"/>
    </location>
</feature>
<keyword evidence="7" id="KW-0732">Signal</keyword>
<protein>
    <recommendedName>
        <fullName evidence="10">Major facilitator superfamily (MFS) profile domain-containing protein</fullName>
    </recommendedName>
</protein>
<evidence type="ECO:0008006" key="10">
    <source>
        <dbReference type="Google" id="ProtNLM"/>
    </source>
</evidence>
<evidence type="ECO:0000256" key="1">
    <source>
        <dbReference type="ARBA" id="ARBA00004141"/>
    </source>
</evidence>
<keyword evidence="9" id="KW-1185">Reference proteome</keyword>
<evidence type="ECO:0000256" key="3">
    <source>
        <dbReference type="ARBA" id="ARBA00022692"/>
    </source>
</evidence>
<dbReference type="GO" id="GO:1990961">
    <property type="term" value="P:xenobiotic detoxification by transmembrane export across the plasma membrane"/>
    <property type="evidence" value="ECO:0007669"/>
    <property type="project" value="TreeGrafter"/>
</dbReference>
<dbReference type="AlphaFoldDB" id="A0AA36JQH8"/>
<sequence>MALRSFCLILLQAVAEESAYTDMHVYDAAVSILQVYVDLEQINSTLPTAAWFAQYEGLTRHFANPAVLFDRLGFGEQSPAKKAASSFALKMGNQISKVIVCIVLAALGITVALLLSLGLPQKQPRQVNHTLPRGVFPLLVMMVGMVYCSTEIYVPSLPQMELDLGGDQSLMSGTVQVNLLMKAVGCFVIAPLSDRVGRRPCVLACLSLAFLTSVACMLTSDIIWCLTARALQGLSEAVECLCFAIIRDWCDDADERFRVYAALWIATIFFNMASPLLGGMLAIFSSWRVAFLLLALSWGSLLNLAYVILPESAPAQSGVFLEDLAVVTADWRQNCLIIAAGLCYSCYHSFLANVSYVLEEGHGKGLPATCVVIAGVMAFMYVVTQVQSYFLDGSVMEVARCAMLCTLPAVLLDFVAAGLSVRSLWGYLVPTAIHVSLIAMPVMSLPTLYMQPLEKVAGLAASMEVVTAGVLSSVCSVLSTEALIYAGPARGRRPSYNTARRERRSREAGIVLFQGAVTFSAVLIFWLGQGIWSRGQRCT</sequence>
<keyword evidence="5 6" id="KW-0472">Membrane</keyword>
<feature type="transmembrane region" description="Helical" evidence="6">
    <location>
        <begin position="365"/>
        <end position="383"/>
    </location>
</feature>
<dbReference type="InterPro" id="IPR005829">
    <property type="entry name" value="Sugar_transporter_CS"/>
</dbReference>
<evidence type="ECO:0000313" key="9">
    <source>
        <dbReference type="Proteomes" id="UP001178507"/>
    </source>
</evidence>
<dbReference type="PANTHER" id="PTHR23502:SF132">
    <property type="entry name" value="POLYAMINE TRANSPORTER 2-RELATED"/>
    <property type="match status" value="1"/>
</dbReference>
<dbReference type="Pfam" id="PF07690">
    <property type="entry name" value="MFS_1"/>
    <property type="match status" value="1"/>
</dbReference>
<evidence type="ECO:0000256" key="7">
    <source>
        <dbReference type="SAM" id="SignalP"/>
    </source>
</evidence>
<reference evidence="8" key="1">
    <citation type="submission" date="2023-08" db="EMBL/GenBank/DDBJ databases">
        <authorList>
            <person name="Chen Y."/>
            <person name="Shah S."/>
            <person name="Dougan E. K."/>
            <person name="Thang M."/>
            <person name="Chan C."/>
        </authorList>
    </citation>
    <scope>NUCLEOTIDE SEQUENCE</scope>
</reference>
<evidence type="ECO:0000256" key="5">
    <source>
        <dbReference type="ARBA" id="ARBA00023136"/>
    </source>
</evidence>
<feature type="transmembrane region" description="Helical" evidence="6">
    <location>
        <begin position="201"/>
        <end position="224"/>
    </location>
</feature>
<dbReference type="Gene3D" id="1.20.1720.10">
    <property type="entry name" value="Multidrug resistance protein D"/>
    <property type="match status" value="1"/>
</dbReference>
<feature type="transmembrane region" description="Helical" evidence="6">
    <location>
        <begin position="465"/>
        <end position="487"/>
    </location>
</feature>
<dbReference type="InterPro" id="IPR011701">
    <property type="entry name" value="MFS"/>
</dbReference>
<evidence type="ECO:0000256" key="4">
    <source>
        <dbReference type="ARBA" id="ARBA00022989"/>
    </source>
</evidence>
<feature type="transmembrane region" description="Helical" evidence="6">
    <location>
        <begin position="336"/>
        <end position="358"/>
    </location>
</feature>
<feature type="transmembrane region" description="Helical" evidence="6">
    <location>
        <begin position="395"/>
        <end position="417"/>
    </location>
</feature>